<comment type="caution">
    <text evidence="3">The sequence shown here is derived from an EMBL/GenBank/DDBJ whole genome shotgun (WGS) entry which is preliminary data.</text>
</comment>
<keyword evidence="4" id="KW-1185">Reference proteome</keyword>
<evidence type="ECO:0000259" key="2">
    <source>
        <dbReference type="PROSITE" id="PS51767"/>
    </source>
</evidence>
<dbReference type="Proteomes" id="UP000738359">
    <property type="component" value="Unassembled WGS sequence"/>
</dbReference>
<protein>
    <recommendedName>
        <fullName evidence="2">Peptidase A1 domain-containing protein</fullName>
    </recommendedName>
</protein>
<dbReference type="InterPro" id="IPR033121">
    <property type="entry name" value="PEPTIDASE_A1"/>
</dbReference>
<feature type="signal peptide" evidence="1">
    <location>
        <begin position="1"/>
        <end position="26"/>
    </location>
</feature>
<sequence length="168" mass="17066">MGSFSHWILCLLGTLSLLSLPANVHSSPVPSTTHTPLVNPGTYSIPLIRLVPRSVSSQPNPHVLSPTRPPGTPLTIEKRTEGAGAGAVAVPVTAVGRVGYAGTILIGNPPQPITVLFDTGSDLALVISDECQGDECAEVTHFSCSSSSTCVDLGGGGGDGSNRSGTNP</sequence>
<accession>A0A9P6M0R2</accession>
<name>A0A9P6M0R2_MORAP</name>
<proteinExistence type="predicted"/>
<gene>
    <name evidence="3" type="ORF">BGZ70_009219</name>
</gene>
<evidence type="ECO:0000313" key="3">
    <source>
        <dbReference type="EMBL" id="KAF9958396.1"/>
    </source>
</evidence>
<dbReference type="EMBL" id="JAAAHY010000730">
    <property type="protein sequence ID" value="KAF9958396.1"/>
    <property type="molecule type" value="Genomic_DNA"/>
</dbReference>
<feature type="chain" id="PRO_5040313059" description="Peptidase A1 domain-containing protein" evidence="1">
    <location>
        <begin position="27"/>
        <end position="168"/>
    </location>
</feature>
<dbReference type="Pfam" id="PF00026">
    <property type="entry name" value="Asp"/>
    <property type="match status" value="1"/>
</dbReference>
<dbReference type="SUPFAM" id="SSF50630">
    <property type="entry name" value="Acid proteases"/>
    <property type="match status" value="1"/>
</dbReference>
<dbReference type="AlphaFoldDB" id="A0A9P6M0R2"/>
<dbReference type="OrthoDB" id="15189at2759"/>
<dbReference type="Gene3D" id="2.40.70.10">
    <property type="entry name" value="Acid Proteases"/>
    <property type="match status" value="1"/>
</dbReference>
<reference evidence="3" key="1">
    <citation type="journal article" date="2020" name="Fungal Divers.">
        <title>Resolving the Mortierellaceae phylogeny through synthesis of multi-gene phylogenetics and phylogenomics.</title>
        <authorList>
            <person name="Vandepol N."/>
            <person name="Liber J."/>
            <person name="Desiro A."/>
            <person name="Na H."/>
            <person name="Kennedy M."/>
            <person name="Barry K."/>
            <person name="Grigoriev I.V."/>
            <person name="Miller A.N."/>
            <person name="O'Donnell K."/>
            <person name="Stajich J.E."/>
            <person name="Bonito G."/>
        </authorList>
    </citation>
    <scope>NUCLEOTIDE SEQUENCE</scope>
    <source>
        <strain evidence="3">CK1249</strain>
    </source>
</reference>
<evidence type="ECO:0000256" key="1">
    <source>
        <dbReference type="SAM" id="SignalP"/>
    </source>
</evidence>
<evidence type="ECO:0000313" key="4">
    <source>
        <dbReference type="Proteomes" id="UP000738359"/>
    </source>
</evidence>
<dbReference type="PROSITE" id="PS51767">
    <property type="entry name" value="PEPTIDASE_A1"/>
    <property type="match status" value="1"/>
</dbReference>
<feature type="domain" description="Peptidase A1" evidence="2">
    <location>
        <begin position="100"/>
        <end position="168"/>
    </location>
</feature>
<feature type="non-terminal residue" evidence="3">
    <location>
        <position position="168"/>
    </location>
</feature>
<dbReference type="InterPro" id="IPR021109">
    <property type="entry name" value="Peptidase_aspartic_dom_sf"/>
</dbReference>
<organism evidence="3 4">
    <name type="scientific">Mortierella alpina</name>
    <name type="common">Oleaginous fungus</name>
    <name type="synonym">Mortierella renispora</name>
    <dbReference type="NCBI Taxonomy" id="64518"/>
    <lineage>
        <taxon>Eukaryota</taxon>
        <taxon>Fungi</taxon>
        <taxon>Fungi incertae sedis</taxon>
        <taxon>Mucoromycota</taxon>
        <taxon>Mortierellomycotina</taxon>
        <taxon>Mortierellomycetes</taxon>
        <taxon>Mortierellales</taxon>
        <taxon>Mortierellaceae</taxon>
        <taxon>Mortierella</taxon>
    </lineage>
</organism>
<keyword evidence="1" id="KW-0732">Signal</keyword>